<keyword evidence="2" id="KW-1185">Reference proteome</keyword>
<gene>
    <name evidence="1" type="ORF">GCM10010383_35410</name>
</gene>
<sequence length="44" mass="4642">MARRNPLLVVDGSGLTPDMVQMVARTPGARVTFDEAAREGTTGP</sequence>
<reference evidence="2" key="1">
    <citation type="journal article" date="2019" name="Int. J. Syst. Evol. Microbiol.">
        <title>The Global Catalogue of Microorganisms (GCM) 10K type strain sequencing project: providing services to taxonomists for standard genome sequencing and annotation.</title>
        <authorList>
            <consortium name="The Broad Institute Genomics Platform"/>
            <consortium name="The Broad Institute Genome Sequencing Center for Infectious Disease"/>
            <person name="Wu L."/>
            <person name="Ma J."/>
        </authorList>
    </citation>
    <scope>NUCLEOTIDE SEQUENCE [LARGE SCALE GENOMIC DNA]</scope>
    <source>
        <strain evidence="2">JCM 4866</strain>
    </source>
</reference>
<dbReference type="RefSeq" id="WP_267974572.1">
    <property type="nucleotide sequence ID" value="NZ_BMWC01000004.1"/>
</dbReference>
<organism evidence="1 2">
    <name type="scientific">Streptomyces lomondensis</name>
    <dbReference type="NCBI Taxonomy" id="68229"/>
    <lineage>
        <taxon>Bacteria</taxon>
        <taxon>Bacillati</taxon>
        <taxon>Actinomycetota</taxon>
        <taxon>Actinomycetes</taxon>
        <taxon>Kitasatosporales</taxon>
        <taxon>Streptomycetaceae</taxon>
        <taxon>Streptomyces</taxon>
    </lineage>
</organism>
<accession>A0ABQ2X6S4</accession>
<name>A0ABQ2X6S4_9ACTN</name>
<evidence type="ECO:0000313" key="2">
    <source>
        <dbReference type="Proteomes" id="UP000617743"/>
    </source>
</evidence>
<protein>
    <submittedName>
        <fullName evidence="1">Uncharacterized protein</fullName>
    </submittedName>
</protein>
<comment type="caution">
    <text evidence="1">The sequence shown here is derived from an EMBL/GenBank/DDBJ whole genome shotgun (WGS) entry which is preliminary data.</text>
</comment>
<proteinExistence type="predicted"/>
<dbReference type="EMBL" id="BMWC01000004">
    <property type="protein sequence ID" value="GGX02138.1"/>
    <property type="molecule type" value="Genomic_DNA"/>
</dbReference>
<evidence type="ECO:0000313" key="1">
    <source>
        <dbReference type="EMBL" id="GGX02138.1"/>
    </source>
</evidence>
<dbReference type="Proteomes" id="UP000617743">
    <property type="component" value="Unassembled WGS sequence"/>
</dbReference>